<name>A0A7S2M5D5_9STRA</name>
<organism evidence="1">
    <name type="scientific">Skeletonema marinoi</name>
    <dbReference type="NCBI Taxonomy" id="267567"/>
    <lineage>
        <taxon>Eukaryota</taxon>
        <taxon>Sar</taxon>
        <taxon>Stramenopiles</taxon>
        <taxon>Ochrophyta</taxon>
        <taxon>Bacillariophyta</taxon>
        <taxon>Coscinodiscophyceae</taxon>
        <taxon>Thalassiosirophycidae</taxon>
        <taxon>Thalassiosirales</taxon>
        <taxon>Skeletonemataceae</taxon>
        <taxon>Skeletonema</taxon>
        <taxon>Skeletonema marinoi-dohrnii complex</taxon>
    </lineage>
</organism>
<accession>A0A7S2M5D5</accession>
<reference evidence="1" key="1">
    <citation type="submission" date="2021-01" db="EMBL/GenBank/DDBJ databases">
        <authorList>
            <person name="Corre E."/>
            <person name="Pelletier E."/>
            <person name="Niang G."/>
            <person name="Scheremetjew M."/>
            <person name="Finn R."/>
            <person name="Kale V."/>
            <person name="Holt S."/>
            <person name="Cochrane G."/>
            <person name="Meng A."/>
            <person name="Brown T."/>
            <person name="Cohen L."/>
        </authorList>
    </citation>
    <scope>NUCLEOTIDE SEQUENCE</scope>
    <source>
        <strain evidence="1">SM1012Den-03</strain>
    </source>
</reference>
<gene>
    <name evidence="1" type="ORF">SMAR0320_LOCUS20360</name>
</gene>
<proteinExistence type="predicted"/>
<evidence type="ECO:0000313" key="1">
    <source>
        <dbReference type="EMBL" id="CAD9625614.1"/>
    </source>
</evidence>
<sequence>MYFWTSSLRMVSSSDFSFIDLLRKGFAGLLPSESLLPTVADARDDRCRAGPVLDVIKGDGENAQTLTRKAHATATRLKIKEEVFIMVKKGWRLMRRVMNAVLLSR</sequence>
<dbReference type="EMBL" id="HBGZ01028625">
    <property type="protein sequence ID" value="CAD9625614.1"/>
    <property type="molecule type" value="Transcribed_RNA"/>
</dbReference>
<dbReference type="AlphaFoldDB" id="A0A7S2M5D5"/>
<protein>
    <submittedName>
        <fullName evidence="1">Uncharacterized protein</fullName>
    </submittedName>
</protein>